<keyword evidence="5" id="KW-1015">Disulfide bond</keyword>
<keyword evidence="10" id="KW-1185">Reference proteome</keyword>
<dbReference type="InterPro" id="IPR002223">
    <property type="entry name" value="Kunitz_BPTI"/>
</dbReference>
<organism evidence="9 10">
    <name type="scientific">Parelaphostrongylus tenuis</name>
    <name type="common">Meningeal worm</name>
    <dbReference type="NCBI Taxonomy" id="148309"/>
    <lineage>
        <taxon>Eukaryota</taxon>
        <taxon>Metazoa</taxon>
        <taxon>Ecdysozoa</taxon>
        <taxon>Nematoda</taxon>
        <taxon>Chromadorea</taxon>
        <taxon>Rhabditida</taxon>
        <taxon>Rhabditina</taxon>
        <taxon>Rhabditomorpha</taxon>
        <taxon>Strongyloidea</taxon>
        <taxon>Metastrongylidae</taxon>
        <taxon>Parelaphostrongylus</taxon>
    </lineage>
</organism>
<dbReference type="GO" id="GO:0004867">
    <property type="term" value="F:serine-type endopeptidase inhibitor activity"/>
    <property type="evidence" value="ECO:0007669"/>
    <property type="project" value="UniProtKB-KW"/>
</dbReference>
<feature type="region of interest" description="Disordered" evidence="6">
    <location>
        <begin position="466"/>
        <end position="498"/>
    </location>
</feature>
<dbReference type="CDD" id="cd00109">
    <property type="entry name" value="Kunitz-type"/>
    <property type="match status" value="1"/>
</dbReference>
<dbReference type="FunFam" id="4.10.410.10:FF:000020">
    <property type="entry name" value="Collagen, type VI, alpha 3"/>
    <property type="match status" value="1"/>
</dbReference>
<evidence type="ECO:0000256" key="7">
    <source>
        <dbReference type="SAM" id="SignalP"/>
    </source>
</evidence>
<dbReference type="EMBL" id="JAHQIW010000052">
    <property type="protein sequence ID" value="KAJ1345698.1"/>
    <property type="molecule type" value="Genomic_DNA"/>
</dbReference>
<dbReference type="CDD" id="cd22635">
    <property type="entry name" value="Kunitz_papilin"/>
    <property type="match status" value="1"/>
</dbReference>
<dbReference type="InterPro" id="IPR050098">
    <property type="entry name" value="TFPI/VKTCI-like"/>
</dbReference>
<feature type="compositionally biased region" description="Basic and acidic residues" evidence="6">
    <location>
        <begin position="276"/>
        <end position="287"/>
    </location>
</feature>
<dbReference type="InterPro" id="IPR020901">
    <property type="entry name" value="Prtase_inh_Kunz-CS"/>
</dbReference>
<accession>A0AAD5LV87</accession>
<feature type="compositionally biased region" description="Basic and acidic residues" evidence="6">
    <location>
        <begin position="466"/>
        <end position="480"/>
    </location>
</feature>
<feature type="region of interest" description="Disordered" evidence="6">
    <location>
        <begin position="626"/>
        <end position="678"/>
    </location>
</feature>
<feature type="compositionally biased region" description="Low complexity" evidence="6">
    <location>
        <begin position="252"/>
        <end position="262"/>
    </location>
</feature>
<evidence type="ECO:0000313" key="9">
    <source>
        <dbReference type="EMBL" id="KAJ1345698.1"/>
    </source>
</evidence>
<feature type="domain" description="BPTI/Kunitz inhibitor" evidence="8">
    <location>
        <begin position="88"/>
        <end position="138"/>
    </location>
</feature>
<feature type="compositionally biased region" description="Pro residues" evidence="6">
    <location>
        <begin position="169"/>
        <end position="182"/>
    </location>
</feature>
<comment type="subcellular location">
    <subcellularLocation>
        <location evidence="1">Secreted</location>
    </subcellularLocation>
</comment>
<feature type="compositionally biased region" description="Pro residues" evidence="6">
    <location>
        <begin position="190"/>
        <end position="203"/>
    </location>
</feature>
<feature type="compositionally biased region" description="Low complexity" evidence="6">
    <location>
        <begin position="633"/>
        <end position="649"/>
    </location>
</feature>
<evidence type="ECO:0000256" key="6">
    <source>
        <dbReference type="SAM" id="MobiDB-lite"/>
    </source>
</evidence>
<dbReference type="GO" id="GO:0005615">
    <property type="term" value="C:extracellular space"/>
    <property type="evidence" value="ECO:0007669"/>
    <property type="project" value="TreeGrafter"/>
</dbReference>
<feature type="compositionally biased region" description="Polar residues" evidence="6">
    <location>
        <begin position="481"/>
        <end position="490"/>
    </location>
</feature>
<feature type="compositionally biased region" description="Pro residues" evidence="6">
    <location>
        <begin position="232"/>
        <end position="251"/>
    </location>
</feature>
<keyword evidence="3" id="KW-0646">Protease inhibitor</keyword>
<dbReference type="PANTHER" id="PTHR10083:SF381">
    <property type="entry name" value="BPTI_KUNITZ INHIBITOR DOMAIN-CONTAINING PROTEIN"/>
    <property type="match status" value="1"/>
</dbReference>
<feature type="chain" id="PRO_5042220619" description="BPTI/Kunitz inhibitor domain-containing protein" evidence="7">
    <location>
        <begin position="19"/>
        <end position="678"/>
    </location>
</feature>
<reference evidence="9" key="1">
    <citation type="submission" date="2021-06" db="EMBL/GenBank/DDBJ databases">
        <title>Parelaphostrongylus tenuis whole genome reference sequence.</title>
        <authorList>
            <person name="Garwood T.J."/>
            <person name="Larsen P.A."/>
            <person name="Fountain-Jones N.M."/>
            <person name="Garbe J.R."/>
            <person name="Macchietto M.G."/>
            <person name="Kania S.A."/>
            <person name="Gerhold R.W."/>
            <person name="Richards J.E."/>
            <person name="Wolf T.M."/>
        </authorList>
    </citation>
    <scope>NUCLEOTIDE SEQUENCE</scope>
    <source>
        <strain evidence="9">MNPRO001-30</strain>
        <tissue evidence="9">Meninges</tissue>
    </source>
</reference>
<dbReference type="PROSITE" id="PS50279">
    <property type="entry name" value="BPTI_KUNITZ_2"/>
    <property type="match status" value="2"/>
</dbReference>
<dbReference type="PRINTS" id="PR00759">
    <property type="entry name" value="BASICPTASE"/>
</dbReference>
<dbReference type="InterPro" id="IPR036880">
    <property type="entry name" value="Kunitz_BPTI_sf"/>
</dbReference>
<proteinExistence type="predicted"/>
<feature type="compositionally biased region" description="Pro residues" evidence="6">
    <location>
        <begin position="211"/>
        <end position="224"/>
    </location>
</feature>
<evidence type="ECO:0000256" key="3">
    <source>
        <dbReference type="ARBA" id="ARBA00022690"/>
    </source>
</evidence>
<dbReference type="SMART" id="SM00131">
    <property type="entry name" value="KU"/>
    <property type="match status" value="2"/>
</dbReference>
<feature type="domain" description="BPTI/Kunitz inhibitor" evidence="8">
    <location>
        <begin position="27"/>
        <end position="77"/>
    </location>
</feature>
<dbReference type="Pfam" id="PF00014">
    <property type="entry name" value="Kunitz_BPTI"/>
    <property type="match status" value="2"/>
</dbReference>
<evidence type="ECO:0000256" key="4">
    <source>
        <dbReference type="ARBA" id="ARBA00022900"/>
    </source>
</evidence>
<keyword evidence="2" id="KW-0964">Secreted</keyword>
<dbReference type="SUPFAM" id="SSF57362">
    <property type="entry name" value="BPTI-like"/>
    <property type="match status" value="2"/>
</dbReference>
<protein>
    <recommendedName>
        <fullName evidence="8">BPTI/Kunitz inhibitor domain-containing protein</fullName>
    </recommendedName>
</protein>
<dbReference type="Proteomes" id="UP001196413">
    <property type="component" value="Unassembled WGS sequence"/>
</dbReference>
<dbReference type="PANTHER" id="PTHR10083">
    <property type="entry name" value="KUNITZ-TYPE PROTEASE INHIBITOR-RELATED"/>
    <property type="match status" value="1"/>
</dbReference>
<keyword evidence="4" id="KW-0722">Serine protease inhibitor</keyword>
<evidence type="ECO:0000259" key="8">
    <source>
        <dbReference type="PROSITE" id="PS50279"/>
    </source>
</evidence>
<feature type="signal peptide" evidence="7">
    <location>
        <begin position="1"/>
        <end position="18"/>
    </location>
</feature>
<dbReference type="Gene3D" id="4.10.410.10">
    <property type="entry name" value="Pancreatic trypsin inhibitor Kunitz domain"/>
    <property type="match status" value="2"/>
</dbReference>
<evidence type="ECO:0000313" key="10">
    <source>
        <dbReference type="Proteomes" id="UP001196413"/>
    </source>
</evidence>
<dbReference type="AlphaFoldDB" id="A0AAD5LV87"/>
<keyword evidence="7" id="KW-0732">Signal</keyword>
<comment type="caution">
    <text evidence="9">The sequence shown here is derived from an EMBL/GenBank/DDBJ whole genome shotgun (WGS) entry which is preliminary data.</text>
</comment>
<feature type="region of interest" description="Disordered" evidence="6">
    <location>
        <begin position="163"/>
        <end position="315"/>
    </location>
</feature>
<evidence type="ECO:0000256" key="5">
    <source>
        <dbReference type="ARBA" id="ARBA00023157"/>
    </source>
</evidence>
<evidence type="ECO:0000256" key="1">
    <source>
        <dbReference type="ARBA" id="ARBA00004613"/>
    </source>
</evidence>
<name>A0AAD5LV87_PARTN</name>
<sequence>MPLLLLSSLLLLIEAFQAQHLLSDPRCNLQMDRGGCSQFVVHWYYDRYDHRCRRFYYGGCNGNANRFRTLEECSTTCRYVEPSNRERCFQPHDPGHCDSDIERWYFDKDKLQCVCSWWSGCGGNSNLFYSYNHCMFICGEFAKHGPGIDEKYWATRNRTMPIGAGQRPYQPPYRPPVQPTVPPQVGERPYQPPYQPPVQPPMPPRRDERPYQPPYQPLVRPPMPPRRDERPYQPPYQPPVQPTMTPWPPQQPRVRPSSRSKQIGQDRGRMTTMDYEELKRLHEEYYRKYPTTPRPGQRQPRDEHTDHASGQNESYSSGYAEYRASSSYNSSPYVEFYPDPLKSFQRRARGEPIYRYDTGPIERLNPDGSVTINRQVIYFTRTRTPTLTLQRILPGLVEFTHITPPPPFSTMIAPSMQRRLKNLMKEKIPPRSISPPKPTMLMSEHQTQFDRGSVVQDVTKATIHENYNHNHRPSNHELDRTQSTTSLTSATHRDQGLIPLATQYPSRLRPHEEQIALSPTVTHAEHSLRNSPSPTTRVEAERLDVSRPVVINVPPKKINFDEVLATDSKTYDDYEDTFNEFSFDNTHSQLPTKTASTLANTISSSTIQARQYSPTLAPIVLPPADHLQSQAGSRNSRPVPSSSSRSPSVEGLSAPQKTSSDDDPEKVEFVIQPVGVDN</sequence>
<dbReference type="PROSITE" id="PS00280">
    <property type="entry name" value="BPTI_KUNITZ_1"/>
    <property type="match status" value="1"/>
</dbReference>
<gene>
    <name evidence="9" type="ORF">KIN20_000289</name>
</gene>
<evidence type="ECO:0000256" key="2">
    <source>
        <dbReference type="ARBA" id="ARBA00022525"/>
    </source>
</evidence>